<dbReference type="InterPro" id="IPR007423">
    <property type="entry name" value="Sel_put"/>
</dbReference>
<dbReference type="Pfam" id="PF04328">
    <property type="entry name" value="Sel_put"/>
    <property type="match status" value="1"/>
</dbReference>
<dbReference type="EMBL" id="JACHHZ010000004">
    <property type="protein sequence ID" value="MBB6094462.1"/>
    <property type="molecule type" value="Genomic_DNA"/>
</dbReference>
<evidence type="ECO:0000313" key="1">
    <source>
        <dbReference type="EMBL" id="MBB6094462.1"/>
    </source>
</evidence>
<keyword evidence="2" id="KW-1185">Reference proteome</keyword>
<sequence>MSALVRSFWDFVRELATDNAYERYLTHHREAHANVAPLTRRAFYLKEQQRKWSGVQRCC</sequence>
<gene>
    <name evidence="1" type="ORF">HNQ60_003349</name>
</gene>
<reference evidence="1 2" key="1">
    <citation type="submission" date="2020-08" db="EMBL/GenBank/DDBJ databases">
        <title>Genomic Encyclopedia of Type Strains, Phase IV (KMG-IV): sequencing the most valuable type-strain genomes for metagenomic binning, comparative biology and taxonomic classification.</title>
        <authorList>
            <person name="Goeker M."/>
        </authorList>
    </citation>
    <scope>NUCLEOTIDE SEQUENCE [LARGE SCALE GENOMIC DNA]</scope>
    <source>
        <strain evidence="1 2">DSM 26723</strain>
    </source>
</reference>
<evidence type="ECO:0000313" key="2">
    <source>
        <dbReference type="Proteomes" id="UP000588068"/>
    </source>
</evidence>
<organism evidence="1 2">
    <name type="scientific">Povalibacter uvarum</name>
    <dbReference type="NCBI Taxonomy" id="732238"/>
    <lineage>
        <taxon>Bacteria</taxon>
        <taxon>Pseudomonadati</taxon>
        <taxon>Pseudomonadota</taxon>
        <taxon>Gammaproteobacteria</taxon>
        <taxon>Steroidobacterales</taxon>
        <taxon>Steroidobacteraceae</taxon>
        <taxon>Povalibacter</taxon>
    </lineage>
</organism>
<proteinExistence type="predicted"/>
<protein>
    <submittedName>
        <fullName evidence="1">Uncharacterized short protein YbdD (DUF466 family)</fullName>
    </submittedName>
</protein>
<comment type="caution">
    <text evidence="1">The sequence shown here is derived from an EMBL/GenBank/DDBJ whole genome shotgun (WGS) entry which is preliminary data.</text>
</comment>
<dbReference type="Proteomes" id="UP000588068">
    <property type="component" value="Unassembled WGS sequence"/>
</dbReference>
<name>A0A841HR02_9GAMM</name>
<dbReference type="AlphaFoldDB" id="A0A841HR02"/>
<accession>A0A841HR02</accession>
<dbReference type="RefSeq" id="WP_184333884.1">
    <property type="nucleotide sequence ID" value="NZ_JACHHZ010000004.1"/>
</dbReference>